<comment type="catalytic activity">
    <reaction evidence="1">
        <text>dihydroxyacetone + phosphoenolpyruvate = dihydroxyacetone phosphate + pyruvate</text>
        <dbReference type="Rhea" id="RHEA:18381"/>
        <dbReference type="ChEBI" id="CHEBI:15361"/>
        <dbReference type="ChEBI" id="CHEBI:16016"/>
        <dbReference type="ChEBI" id="CHEBI:57642"/>
        <dbReference type="ChEBI" id="CHEBI:58702"/>
        <dbReference type="EC" id="2.7.1.121"/>
    </reaction>
</comment>
<keyword evidence="11" id="KW-1185">Reference proteome</keyword>
<dbReference type="RefSeq" id="WP_138002905.1">
    <property type="nucleotide sequence ID" value="NZ_QGQD01000060.1"/>
</dbReference>
<evidence type="ECO:0000256" key="2">
    <source>
        <dbReference type="ARBA" id="ARBA00004745"/>
    </source>
</evidence>
<evidence type="ECO:0000256" key="4">
    <source>
        <dbReference type="ARBA" id="ARBA00022679"/>
    </source>
</evidence>
<comment type="subunit">
    <text evidence="7">Homodimer. The dihydroxyacetone kinase complex is composed of a homodimer of DhaM, a homodimer of DhaK and the subunit DhaL.</text>
</comment>
<accession>A0A4U8Q7J3</accession>
<dbReference type="Proteomes" id="UP000306509">
    <property type="component" value="Unassembled WGS sequence"/>
</dbReference>
<dbReference type="STRING" id="180332.GCA_000797495_01867"/>
<sequence>MKDYLEIKEVKEMFRFISRQIISSEQQLTDIDKIIGDGDHGIGMAIGFRAVDEALDKMEFDTVNELFKEIGMTLLDAMGGASGVIFGTMFISGYGAAPQTNLLDLDTLSKMMQKSLDNIKLRGKAKVGDKTMLDSYEPAVQALEECSRNKLSLSEGVKQAWTAAKNGVEASKKYCAKKGRAESYGKLSIGLPDPGAVSVSIIFEAMSRYIQMRGENK</sequence>
<dbReference type="GO" id="GO:0005829">
    <property type="term" value="C:cytosol"/>
    <property type="evidence" value="ECO:0007669"/>
    <property type="project" value="TreeGrafter"/>
</dbReference>
<dbReference type="PANTHER" id="PTHR28629">
    <property type="entry name" value="TRIOKINASE/FMN CYCLASE"/>
    <property type="match status" value="1"/>
</dbReference>
<evidence type="ECO:0000313" key="10">
    <source>
        <dbReference type="EMBL" id="TLD00093.1"/>
    </source>
</evidence>
<dbReference type="Pfam" id="PF02734">
    <property type="entry name" value="Dak2"/>
    <property type="match status" value="1"/>
</dbReference>
<dbReference type="GO" id="GO:0047324">
    <property type="term" value="F:phosphoenolpyruvate-glycerone phosphotransferase activity"/>
    <property type="evidence" value="ECO:0007669"/>
    <property type="project" value="UniProtKB-EC"/>
</dbReference>
<comment type="pathway">
    <text evidence="2">Polyol metabolism; glycerol degradation.</text>
</comment>
<comment type="caution">
    <text evidence="10">The sequence shown here is derived from an EMBL/GenBank/DDBJ whole genome shotgun (WGS) entry which is preliminary data.</text>
</comment>
<feature type="domain" description="DhaL" evidence="9">
    <location>
        <begin position="8"/>
        <end position="208"/>
    </location>
</feature>
<dbReference type="InterPro" id="IPR050861">
    <property type="entry name" value="Dihydroxyacetone_Kinase"/>
</dbReference>
<dbReference type="SUPFAM" id="SSF101473">
    <property type="entry name" value="DhaL-like"/>
    <property type="match status" value="1"/>
</dbReference>
<dbReference type="GO" id="GO:0004371">
    <property type="term" value="F:glycerone kinase activity"/>
    <property type="evidence" value="ECO:0007669"/>
    <property type="project" value="InterPro"/>
</dbReference>
<dbReference type="PANTHER" id="PTHR28629:SF4">
    <property type="entry name" value="TRIOKINASE_FMN CYCLASE"/>
    <property type="match status" value="1"/>
</dbReference>
<organism evidence="10 11">
    <name type="scientific">Robinsoniella peoriensis</name>
    <dbReference type="NCBI Taxonomy" id="180332"/>
    <lineage>
        <taxon>Bacteria</taxon>
        <taxon>Bacillati</taxon>
        <taxon>Bacillota</taxon>
        <taxon>Clostridia</taxon>
        <taxon>Lachnospirales</taxon>
        <taxon>Lachnospiraceae</taxon>
        <taxon>Robinsoniella</taxon>
    </lineage>
</organism>
<dbReference type="EC" id="2.7.1.121" evidence="3"/>
<dbReference type="NCBIfam" id="TIGR02365">
    <property type="entry name" value="dha_L_ycgS"/>
    <property type="match status" value="1"/>
</dbReference>
<proteinExistence type="predicted"/>
<dbReference type="SMART" id="SM01120">
    <property type="entry name" value="Dak2"/>
    <property type="match status" value="1"/>
</dbReference>
<gene>
    <name evidence="10" type="primary">dhaL</name>
    <name evidence="10" type="ORF">DSM106044_03183</name>
</gene>
<keyword evidence="6" id="KW-0319">Glycerol metabolism</keyword>
<evidence type="ECO:0000313" key="11">
    <source>
        <dbReference type="Proteomes" id="UP000306509"/>
    </source>
</evidence>
<evidence type="ECO:0000256" key="6">
    <source>
        <dbReference type="ARBA" id="ARBA00022798"/>
    </source>
</evidence>
<dbReference type="PROSITE" id="PS51480">
    <property type="entry name" value="DHAL"/>
    <property type="match status" value="1"/>
</dbReference>
<evidence type="ECO:0000256" key="3">
    <source>
        <dbReference type="ARBA" id="ARBA00012095"/>
    </source>
</evidence>
<dbReference type="FunFam" id="1.25.40.340:FF:000002">
    <property type="entry name" value="Dihydroxyacetone kinase, L subunit"/>
    <property type="match status" value="1"/>
</dbReference>
<dbReference type="EMBL" id="QGQD01000060">
    <property type="protein sequence ID" value="TLD00093.1"/>
    <property type="molecule type" value="Genomic_DNA"/>
</dbReference>
<evidence type="ECO:0000256" key="5">
    <source>
        <dbReference type="ARBA" id="ARBA00022777"/>
    </source>
</evidence>
<dbReference type="GO" id="GO:0019563">
    <property type="term" value="P:glycerol catabolic process"/>
    <property type="evidence" value="ECO:0007669"/>
    <property type="project" value="TreeGrafter"/>
</dbReference>
<keyword evidence="5 10" id="KW-0418">Kinase</keyword>
<evidence type="ECO:0000259" key="9">
    <source>
        <dbReference type="PROSITE" id="PS51480"/>
    </source>
</evidence>
<dbReference type="InterPro" id="IPR036117">
    <property type="entry name" value="DhaL_dom_sf"/>
</dbReference>
<dbReference type="Gene3D" id="1.25.40.340">
    <property type="match status" value="1"/>
</dbReference>
<evidence type="ECO:0000256" key="8">
    <source>
        <dbReference type="ARBA" id="ARBA00055771"/>
    </source>
</evidence>
<dbReference type="AlphaFoldDB" id="A0A4U8Q7J3"/>
<dbReference type="InterPro" id="IPR004007">
    <property type="entry name" value="DhaL_dom"/>
</dbReference>
<reference evidence="10 11" key="1">
    <citation type="journal article" date="2019" name="Anaerobe">
        <title>Detection of Robinsoniella peoriensis in multiple bone samples of a trauma patient.</title>
        <authorList>
            <person name="Schrottner P."/>
            <person name="Hartwich K."/>
            <person name="Bunk B."/>
            <person name="Schober I."/>
            <person name="Helbig S."/>
            <person name="Rudolph W.W."/>
            <person name="Gunzer F."/>
        </authorList>
    </citation>
    <scope>NUCLEOTIDE SEQUENCE [LARGE SCALE GENOMIC DNA]</scope>
    <source>
        <strain evidence="10 11">DSM 106044</strain>
    </source>
</reference>
<comment type="function">
    <text evidence="8">ADP-binding subunit of the dihydroxyacetone kinase, which is responsible for the phosphoenolpyruvate (PEP)-dependent phosphorylation of dihydroxyacetone. DhaL-ADP is converted to DhaL-ATP via a phosphoryl group transfer from DhaM and transmits it to dihydroxyacetone binds to DhaK.</text>
</comment>
<name>A0A4U8Q7J3_9FIRM</name>
<keyword evidence="4 10" id="KW-0808">Transferase</keyword>
<evidence type="ECO:0000256" key="1">
    <source>
        <dbReference type="ARBA" id="ARBA00001113"/>
    </source>
</evidence>
<evidence type="ECO:0000256" key="7">
    <source>
        <dbReference type="ARBA" id="ARBA00046577"/>
    </source>
</evidence>
<dbReference type="InterPro" id="IPR012737">
    <property type="entry name" value="DhaK_L_YcgS"/>
</dbReference>
<protein>
    <recommendedName>
        <fullName evidence="3">phosphoenolpyruvate--glycerone phosphotransferase</fullName>
        <ecNumber evidence="3">2.7.1.121</ecNumber>
    </recommendedName>
</protein>